<dbReference type="InterPro" id="IPR029058">
    <property type="entry name" value="AB_hydrolase_fold"/>
</dbReference>
<dbReference type="InterPro" id="IPR050583">
    <property type="entry name" value="Mycobacterial_A85_antigen"/>
</dbReference>
<dbReference type="EMBL" id="RZNH01000024">
    <property type="protein sequence ID" value="NOU60924.1"/>
    <property type="molecule type" value="Genomic_DNA"/>
</dbReference>
<dbReference type="Proteomes" id="UP000732105">
    <property type="component" value="Unassembled WGS sequence"/>
</dbReference>
<dbReference type="RefSeq" id="WP_171596195.1">
    <property type="nucleotide sequence ID" value="NZ_RZNH01000024.1"/>
</dbReference>
<accession>A0ABX1WXX3</accession>
<dbReference type="InterPro" id="IPR013783">
    <property type="entry name" value="Ig-like_fold"/>
</dbReference>
<dbReference type="PANTHER" id="PTHR48098:SF3">
    <property type="entry name" value="IRON(III) ENTEROBACTIN ESTERASE"/>
    <property type="match status" value="1"/>
</dbReference>
<dbReference type="SUPFAM" id="SSF81296">
    <property type="entry name" value="E set domains"/>
    <property type="match status" value="1"/>
</dbReference>
<dbReference type="SUPFAM" id="SSF53474">
    <property type="entry name" value="alpha/beta-Hydrolases"/>
    <property type="match status" value="1"/>
</dbReference>
<dbReference type="Gene3D" id="3.40.50.1820">
    <property type="entry name" value="alpha/beta hydrolase"/>
    <property type="match status" value="1"/>
</dbReference>
<evidence type="ECO:0000313" key="1">
    <source>
        <dbReference type="EMBL" id="NOU60924.1"/>
    </source>
</evidence>
<dbReference type="Gene3D" id="2.60.40.10">
    <property type="entry name" value="Immunoglobulins"/>
    <property type="match status" value="1"/>
</dbReference>
<dbReference type="InterPro" id="IPR000801">
    <property type="entry name" value="Esterase-like"/>
</dbReference>
<name>A0ABX1WXX3_9BACT</name>
<protein>
    <recommendedName>
        <fullName evidence="3">Esterase</fullName>
    </recommendedName>
</protein>
<sequence>MNKLLIGILLILFFSSCDKNDDYTWEQPEPKSIAQITTFNELLDELKTLLPSDAQVYLDNNFIEICEKFDFPVVNGDSVIFVYKGEANSIEYSGDFNYWGQQSANLPLVKYRGSDLFILRQKYEADARLEYEYIVDGTAGILDPLNPNYGLTGWGKHSELRMSEYPEQPEVECYEDIPHGTVIKDLSFAGKVGIEGQVRDVIRKYHVYLPPTYDTNQEYRCIYFQDGKDYIKSMEINNVLDYMIHHKEIEPIIAIFCDYHQVSEYEFYRNEDYITEDKDVYLSYLVHDFIPFIDATYSTVDSKEGRTIAGLSNSGAFSIYAASEYPSVFSNVLSQSGALNVLYNYQGLGEDLGDRIASVDLPVRLYLHVGTYEGWHRVNQDFVNALDQNNSVIDYQFETHHQGHALYYWRDVLRESLVWLLGN</sequence>
<dbReference type="Pfam" id="PF00756">
    <property type="entry name" value="Esterase"/>
    <property type="match status" value="1"/>
</dbReference>
<comment type="caution">
    <text evidence="1">The sequence shown here is derived from an EMBL/GenBank/DDBJ whole genome shotgun (WGS) entry which is preliminary data.</text>
</comment>
<evidence type="ECO:0000313" key="2">
    <source>
        <dbReference type="Proteomes" id="UP000732105"/>
    </source>
</evidence>
<organism evidence="1 2">
    <name type="scientific">Marinifilum caeruleilacunae</name>
    <dbReference type="NCBI Taxonomy" id="2499076"/>
    <lineage>
        <taxon>Bacteria</taxon>
        <taxon>Pseudomonadati</taxon>
        <taxon>Bacteroidota</taxon>
        <taxon>Bacteroidia</taxon>
        <taxon>Marinilabiliales</taxon>
        <taxon>Marinifilaceae</taxon>
    </lineage>
</organism>
<dbReference type="InterPro" id="IPR014756">
    <property type="entry name" value="Ig_E-set"/>
</dbReference>
<reference evidence="1 2" key="1">
    <citation type="submission" date="2018-12" db="EMBL/GenBank/DDBJ databases">
        <title>Marinifilum JC070 sp. nov., a marine bacterium isolated from Yongle Blue Hole in the South China Sea.</title>
        <authorList>
            <person name="Fu T."/>
        </authorList>
    </citation>
    <scope>NUCLEOTIDE SEQUENCE [LARGE SCALE GENOMIC DNA]</scope>
    <source>
        <strain evidence="1 2">JC070</strain>
    </source>
</reference>
<evidence type="ECO:0008006" key="3">
    <source>
        <dbReference type="Google" id="ProtNLM"/>
    </source>
</evidence>
<keyword evidence="2" id="KW-1185">Reference proteome</keyword>
<proteinExistence type="predicted"/>
<gene>
    <name evidence="1" type="ORF">ELS83_13955</name>
</gene>
<dbReference type="PROSITE" id="PS51257">
    <property type="entry name" value="PROKAR_LIPOPROTEIN"/>
    <property type="match status" value="1"/>
</dbReference>
<dbReference type="PANTHER" id="PTHR48098">
    <property type="entry name" value="ENTEROCHELIN ESTERASE-RELATED"/>
    <property type="match status" value="1"/>
</dbReference>